<gene>
    <name evidence="9" type="ORF">CCS01_17795</name>
</gene>
<feature type="transmembrane region" description="Helical" evidence="7">
    <location>
        <begin position="55"/>
        <end position="77"/>
    </location>
</feature>
<proteinExistence type="inferred from homology"/>
<evidence type="ECO:0000256" key="3">
    <source>
        <dbReference type="ARBA" id="ARBA00022475"/>
    </source>
</evidence>
<evidence type="ECO:0000313" key="9">
    <source>
        <dbReference type="EMBL" id="PPQ31228.1"/>
    </source>
</evidence>
<reference evidence="9 10" key="1">
    <citation type="journal article" date="2018" name="Arch. Microbiol.">
        <title>New insights into the metabolic potential of the phototrophic purple bacterium Rhodopila globiformis DSM 161(T) from its draft genome sequence and evidence for a vanadium-dependent nitrogenase.</title>
        <authorList>
            <person name="Imhoff J.F."/>
            <person name="Rahn T."/>
            <person name="Kunzel S."/>
            <person name="Neulinger S.C."/>
        </authorList>
    </citation>
    <scope>NUCLEOTIDE SEQUENCE [LARGE SCALE GENOMIC DNA]</scope>
    <source>
        <strain evidence="9 10">DSM 161</strain>
    </source>
</reference>
<evidence type="ECO:0000256" key="2">
    <source>
        <dbReference type="ARBA" id="ARBA00022448"/>
    </source>
</evidence>
<evidence type="ECO:0000256" key="1">
    <source>
        <dbReference type="ARBA" id="ARBA00004651"/>
    </source>
</evidence>
<evidence type="ECO:0000313" key="10">
    <source>
        <dbReference type="Proteomes" id="UP000239724"/>
    </source>
</evidence>
<dbReference type="GO" id="GO:0055085">
    <property type="term" value="P:transmembrane transport"/>
    <property type="evidence" value="ECO:0007669"/>
    <property type="project" value="InterPro"/>
</dbReference>
<evidence type="ECO:0000256" key="5">
    <source>
        <dbReference type="ARBA" id="ARBA00022989"/>
    </source>
</evidence>
<keyword evidence="3" id="KW-1003">Cell membrane</keyword>
<evidence type="ECO:0000259" key="8">
    <source>
        <dbReference type="PROSITE" id="PS50928"/>
    </source>
</evidence>
<feature type="transmembrane region" description="Helical" evidence="7">
    <location>
        <begin position="89"/>
        <end position="109"/>
    </location>
</feature>
<accession>A0A2S6N9D5</accession>
<evidence type="ECO:0000256" key="6">
    <source>
        <dbReference type="ARBA" id="ARBA00023136"/>
    </source>
</evidence>
<dbReference type="CDD" id="cd06261">
    <property type="entry name" value="TM_PBP2"/>
    <property type="match status" value="1"/>
</dbReference>
<dbReference type="InterPro" id="IPR000515">
    <property type="entry name" value="MetI-like"/>
</dbReference>
<comment type="caution">
    <text evidence="9">The sequence shown here is derived from an EMBL/GenBank/DDBJ whole genome shotgun (WGS) entry which is preliminary data.</text>
</comment>
<dbReference type="InterPro" id="IPR035906">
    <property type="entry name" value="MetI-like_sf"/>
</dbReference>
<keyword evidence="4 7" id="KW-0812">Transmembrane</keyword>
<feature type="domain" description="ABC transmembrane type-1" evidence="8">
    <location>
        <begin position="51"/>
        <end position="235"/>
    </location>
</feature>
<sequence>MRGAPALFGLLALALWEAAVRLLGVPVYVLPGPIAIVQAFAADPVGLLESLTSTLFVTFAALAMAAVLGGAMAVAMSASRLAQAAIQPWAVALQVTPLPAIAPLIIIWVGQPFLALVVCATIVAFFPLFASTASGLASAPPELNDLFHLYGARRWQTMRLLRLPAALPYFLTGLRISGGLALVGAVVAELVAGSGGFASGLAYRILEASFRLEIPRMFAALVLLALAGILLNYGLGAIGQAILRRRGGV</sequence>
<feature type="transmembrane region" description="Helical" evidence="7">
    <location>
        <begin position="182"/>
        <end position="206"/>
    </location>
</feature>
<dbReference type="Proteomes" id="UP000239724">
    <property type="component" value="Unassembled WGS sequence"/>
</dbReference>
<dbReference type="RefSeq" id="WP_104520167.1">
    <property type="nucleotide sequence ID" value="NZ_NHRY01000195.1"/>
</dbReference>
<dbReference type="GO" id="GO:0005886">
    <property type="term" value="C:plasma membrane"/>
    <property type="evidence" value="ECO:0007669"/>
    <property type="project" value="UniProtKB-SubCell"/>
</dbReference>
<dbReference type="PANTHER" id="PTHR30151:SF41">
    <property type="entry name" value="ABC TRANSPORTER PERMEASE PROTEIN"/>
    <property type="match status" value="1"/>
</dbReference>
<comment type="subcellular location">
    <subcellularLocation>
        <location evidence="1 7">Cell membrane</location>
        <topology evidence="1 7">Multi-pass membrane protein</topology>
    </subcellularLocation>
</comment>
<keyword evidence="5 7" id="KW-1133">Transmembrane helix</keyword>
<dbReference type="OrthoDB" id="9792509at2"/>
<feature type="transmembrane region" description="Helical" evidence="7">
    <location>
        <begin position="218"/>
        <end position="243"/>
    </location>
</feature>
<keyword evidence="2 7" id="KW-0813">Transport</keyword>
<organism evidence="9 10">
    <name type="scientific">Rhodopila globiformis</name>
    <name type="common">Rhodopseudomonas globiformis</name>
    <dbReference type="NCBI Taxonomy" id="1071"/>
    <lineage>
        <taxon>Bacteria</taxon>
        <taxon>Pseudomonadati</taxon>
        <taxon>Pseudomonadota</taxon>
        <taxon>Alphaproteobacteria</taxon>
        <taxon>Acetobacterales</taxon>
        <taxon>Acetobacteraceae</taxon>
        <taxon>Rhodopila</taxon>
    </lineage>
</organism>
<keyword evidence="10" id="KW-1185">Reference proteome</keyword>
<dbReference type="AlphaFoldDB" id="A0A2S6N9D5"/>
<protein>
    <submittedName>
        <fullName evidence="9">ABC transporter permease</fullName>
    </submittedName>
</protein>
<dbReference type="PROSITE" id="PS50928">
    <property type="entry name" value="ABC_TM1"/>
    <property type="match status" value="1"/>
</dbReference>
<dbReference type="Pfam" id="PF00528">
    <property type="entry name" value="BPD_transp_1"/>
    <property type="match status" value="1"/>
</dbReference>
<name>A0A2S6N9D5_RHOGL</name>
<evidence type="ECO:0000256" key="7">
    <source>
        <dbReference type="RuleBase" id="RU363032"/>
    </source>
</evidence>
<dbReference type="EMBL" id="NHRY01000195">
    <property type="protein sequence ID" value="PPQ31228.1"/>
    <property type="molecule type" value="Genomic_DNA"/>
</dbReference>
<dbReference type="SUPFAM" id="SSF161098">
    <property type="entry name" value="MetI-like"/>
    <property type="match status" value="1"/>
</dbReference>
<keyword evidence="6 7" id="KW-0472">Membrane</keyword>
<evidence type="ECO:0000256" key="4">
    <source>
        <dbReference type="ARBA" id="ARBA00022692"/>
    </source>
</evidence>
<comment type="similarity">
    <text evidence="7">Belongs to the binding-protein-dependent transport system permease family.</text>
</comment>
<feature type="transmembrane region" description="Helical" evidence="7">
    <location>
        <begin position="115"/>
        <end position="139"/>
    </location>
</feature>
<dbReference type="Gene3D" id="1.10.3720.10">
    <property type="entry name" value="MetI-like"/>
    <property type="match status" value="1"/>
</dbReference>
<dbReference type="PANTHER" id="PTHR30151">
    <property type="entry name" value="ALKANE SULFONATE ABC TRANSPORTER-RELATED, MEMBRANE SUBUNIT"/>
    <property type="match status" value="1"/>
</dbReference>